<dbReference type="Pfam" id="PF06983">
    <property type="entry name" value="3-dmu-9_3-mt"/>
    <property type="match status" value="1"/>
</dbReference>
<name>A0ABQ6JMI7_9ACTN</name>
<proteinExistence type="predicted"/>
<feature type="region of interest" description="Disordered" evidence="1">
    <location>
        <begin position="125"/>
        <end position="149"/>
    </location>
</feature>
<dbReference type="Proteomes" id="UP001157017">
    <property type="component" value="Unassembled WGS sequence"/>
</dbReference>
<dbReference type="InterPro" id="IPR028973">
    <property type="entry name" value="PhnB-like"/>
</dbReference>
<evidence type="ECO:0000313" key="4">
    <source>
        <dbReference type="Proteomes" id="UP001157017"/>
    </source>
</evidence>
<keyword evidence="4" id="KW-1185">Reference proteome</keyword>
<comment type="caution">
    <text evidence="3">The sequence shown here is derived from an EMBL/GenBank/DDBJ whole genome shotgun (WGS) entry which is preliminary data.</text>
</comment>
<gene>
    <name evidence="3" type="ORF">GCM10025868_33170</name>
</gene>
<dbReference type="InterPro" id="IPR029068">
    <property type="entry name" value="Glyas_Bleomycin-R_OHBP_Dase"/>
</dbReference>
<sequence>MQEDAMPKTTPWLWFDGTALDAARLYCSLFPNSRITSEVPTNDAMPDGEAETPIVVTWNLDGQDYAGLNGGPQFPQTEAFSIMVSLRRPGRGRPLLGRADRRRRPGVAVRLAQGPLRRLVADRAHPAHGACRATPIASAPPAPRRRCSA</sequence>
<evidence type="ECO:0000259" key="2">
    <source>
        <dbReference type="Pfam" id="PF06983"/>
    </source>
</evidence>
<evidence type="ECO:0000313" key="3">
    <source>
        <dbReference type="EMBL" id="GMA88067.1"/>
    </source>
</evidence>
<evidence type="ECO:0000256" key="1">
    <source>
        <dbReference type="SAM" id="MobiDB-lite"/>
    </source>
</evidence>
<dbReference type="EMBL" id="BSUZ01000001">
    <property type="protein sequence ID" value="GMA88067.1"/>
    <property type="molecule type" value="Genomic_DNA"/>
</dbReference>
<feature type="domain" description="PhnB-like" evidence="2">
    <location>
        <begin position="8"/>
        <end position="86"/>
    </location>
</feature>
<dbReference type="Gene3D" id="3.10.180.10">
    <property type="entry name" value="2,3-Dihydroxybiphenyl 1,2-Dioxygenase, domain 1"/>
    <property type="match status" value="1"/>
</dbReference>
<accession>A0ABQ6JMI7</accession>
<organism evidence="3 4">
    <name type="scientific">Angustibacter aerolatus</name>
    <dbReference type="NCBI Taxonomy" id="1162965"/>
    <lineage>
        <taxon>Bacteria</taxon>
        <taxon>Bacillati</taxon>
        <taxon>Actinomycetota</taxon>
        <taxon>Actinomycetes</taxon>
        <taxon>Kineosporiales</taxon>
        <taxon>Kineosporiaceae</taxon>
    </lineage>
</organism>
<dbReference type="SUPFAM" id="SSF54593">
    <property type="entry name" value="Glyoxalase/Bleomycin resistance protein/Dihydroxybiphenyl dioxygenase"/>
    <property type="match status" value="1"/>
</dbReference>
<protein>
    <recommendedName>
        <fullName evidence="2">PhnB-like domain-containing protein</fullName>
    </recommendedName>
</protein>
<reference evidence="4" key="1">
    <citation type="journal article" date="2019" name="Int. J. Syst. Evol. Microbiol.">
        <title>The Global Catalogue of Microorganisms (GCM) 10K type strain sequencing project: providing services to taxonomists for standard genome sequencing and annotation.</title>
        <authorList>
            <consortium name="The Broad Institute Genomics Platform"/>
            <consortium name="The Broad Institute Genome Sequencing Center for Infectious Disease"/>
            <person name="Wu L."/>
            <person name="Ma J."/>
        </authorList>
    </citation>
    <scope>NUCLEOTIDE SEQUENCE [LARGE SCALE GENOMIC DNA]</scope>
    <source>
        <strain evidence="4">NBRC 108730</strain>
    </source>
</reference>